<name>A0A8J4ENX5_9ACTN</name>
<dbReference type="InterPro" id="IPR000182">
    <property type="entry name" value="GNAT_dom"/>
</dbReference>
<evidence type="ECO:0000313" key="3">
    <source>
        <dbReference type="Proteomes" id="UP000614996"/>
    </source>
</evidence>
<reference evidence="3" key="1">
    <citation type="journal article" date="2021" name="Int. J. Syst. Evol. Microbiol.">
        <title>Actinocatenispora comari sp. nov., an endophytic actinomycete isolated from aerial parts of Comarum salesowianum.</title>
        <authorList>
            <person name="Oyunbileg N."/>
            <person name="Iizaka Y."/>
            <person name="Hamada M."/>
            <person name="Davaapurev B.O."/>
            <person name="Fukumoto A."/>
            <person name="Tsetseg B."/>
            <person name="Kato F."/>
            <person name="Tamura T."/>
            <person name="Batkhuu J."/>
            <person name="Anzai Y."/>
        </authorList>
    </citation>
    <scope>NUCLEOTIDE SEQUENCE [LARGE SCALE GENOMIC DNA]</scope>
    <source>
        <strain evidence="3">NUM-2625</strain>
    </source>
</reference>
<keyword evidence="3" id="KW-1185">Reference proteome</keyword>
<evidence type="ECO:0000313" key="2">
    <source>
        <dbReference type="EMBL" id="GIL30730.1"/>
    </source>
</evidence>
<dbReference type="PANTHER" id="PTHR43792">
    <property type="entry name" value="GNAT FAMILY, PUTATIVE (AFU_ORTHOLOGUE AFUA_3G00765)-RELATED-RELATED"/>
    <property type="match status" value="1"/>
</dbReference>
<dbReference type="AlphaFoldDB" id="A0A8J4ENX5"/>
<organism evidence="2 3">
    <name type="scientific">Actinocatenispora comari</name>
    <dbReference type="NCBI Taxonomy" id="2807577"/>
    <lineage>
        <taxon>Bacteria</taxon>
        <taxon>Bacillati</taxon>
        <taxon>Actinomycetota</taxon>
        <taxon>Actinomycetes</taxon>
        <taxon>Micromonosporales</taxon>
        <taxon>Micromonosporaceae</taxon>
        <taxon>Actinocatenispora</taxon>
    </lineage>
</organism>
<dbReference type="RefSeq" id="WP_225918945.1">
    <property type="nucleotide sequence ID" value="NZ_BOPO01000126.1"/>
</dbReference>
<protein>
    <recommendedName>
        <fullName evidence="1">N-acetyltransferase domain-containing protein</fullName>
    </recommendedName>
</protein>
<dbReference type="PANTHER" id="PTHR43792:SF1">
    <property type="entry name" value="N-ACETYLTRANSFERASE DOMAIN-CONTAINING PROTEIN"/>
    <property type="match status" value="1"/>
</dbReference>
<dbReference type="Proteomes" id="UP000614996">
    <property type="component" value="Unassembled WGS sequence"/>
</dbReference>
<evidence type="ECO:0000259" key="1">
    <source>
        <dbReference type="PROSITE" id="PS51186"/>
    </source>
</evidence>
<sequence>MLQGLLLSGRLRLEAVVAADAARLYEAFVEPVPPGARTGAFRSRELSERWVGRRIEERDSDGLCSYVLRDRVTGGLVGTCGVRRGPAATEPELGYRIAARYRRRGLATEAATAVVDECRRAGLHRVWATIRPDNVASRRVVERLGMHLAATDQDRSGPLHRYTVDL</sequence>
<dbReference type="GO" id="GO:0016747">
    <property type="term" value="F:acyltransferase activity, transferring groups other than amino-acyl groups"/>
    <property type="evidence" value="ECO:0007669"/>
    <property type="project" value="InterPro"/>
</dbReference>
<accession>A0A8J4ENX5</accession>
<dbReference type="Gene3D" id="3.40.630.30">
    <property type="match status" value="1"/>
</dbReference>
<feature type="domain" description="N-acetyltransferase" evidence="1">
    <location>
        <begin position="11"/>
        <end position="166"/>
    </location>
</feature>
<dbReference type="Pfam" id="PF13302">
    <property type="entry name" value="Acetyltransf_3"/>
    <property type="match status" value="1"/>
</dbReference>
<gene>
    <name evidence="2" type="ORF">NUM_59840</name>
</gene>
<proteinExistence type="predicted"/>
<dbReference type="InterPro" id="IPR051531">
    <property type="entry name" value="N-acetyltransferase"/>
</dbReference>
<dbReference type="EMBL" id="BOPO01000126">
    <property type="protein sequence ID" value="GIL30730.1"/>
    <property type="molecule type" value="Genomic_DNA"/>
</dbReference>
<dbReference type="SUPFAM" id="SSF55729">
    <property type="entry name" value="Acyl-CoA N-acyltransferases (Nat)"/>
    <property type="match status" value="1"/>
</dbReference>
<dbReference type="InterPro" id="IPR016181">
    <property type="entry name" value="Acyl_CoA_acyltransferase"/>
</dbReference>
<comment type="caution">
    <text evidence="2">The sequence shown here is derived from an EMBL/GenBank/DDBJ whole genome shotgun (WGS) entry which is preliminary data.</text>
</comment>
<dbReference type="PROSITE" id="PS51186">
    <property type="entry name" value="GNAT"/>
    <property type="match status" value="1"/>
</dbReference>